<keyword evidence="3" id="KW-1185">Reference proteome</keyword>
<comment type="caution">
    <text evidence="2">The sequence shown here is derived from an EMBL/GenBank/DDBJ whole genome shotgun (WGS) entry which is preliminary data.</text>
</comment>
<organism evidence="2 3">
    <name type="scientific">Kipferlia bialata</name>
    <dbReference type="NCBI Taxonomy" id="797122"/>
    <lineage>
        <taxon>Eukaryota</taxon>
        <taxon>Metamonada</taxon>
        <taxon>Carpediemonas-like organisms</taxon>
        <taxon>Kipferlia</taxon>
    </lineage>
</organism>
<evidence type="ECO:0000313" key="3">
    <source>
        <dbReference type="Proteomes" id="UP000265618"/>
    </source>
</evidence>
<feature type="region of interest" description="Disordered" evidence="1">
    <location>
        <begin position="158"/>
        <end position="181"/>
    </location>
</feature>
<evidence type="ECO:0000313" key="2">
    <source>
        <dbReference type="EMBL" id="GIQ80639.1"/>
    </source>
</evidence>
<accession>A0A9K3GE57</accession>
<name>A0A9K3GE57_9EUKA</name>
<dbReference type="EMBL" id="BDIP01000210">
    <property type="protein sequence ID" value="GIQ80639.1"/>
    <property type="molecule type" value="Genomic_DNA"/>
</dbReference>
<evidence type="ECO:0000256" key="1">
    <source>
        <dbReference type="SAM" id="MobiDB-lite"/>
    </source>
</evidence>
<dbReference type="AlphaFoldDB" id="A0A9K3GE57"/>
<gene>
    <name evidence="2" type="ORF">KIPB_001469</name>
</gene>
<feature type="region of interest" description="Disordered" evidence="1">
    <location>
        <begin position="1"/>
        <end position="46"/>
    </location>
</feature>
<dbReference type="Proteomes" id="UP000265618">
    <property type="component" value="Unassembled WGS sequence"/>
</dbReference>
<sequence>MTGTTHGMQYGPPGGTPPSPPLTVQGAGSGPSPPLDTDPWAAWDGLPLQIPPAPIYDDTGIAPASFQSLVPLSVKGPQMAVQHWTALNTPLLRHDEGLMLGDSGFEPVSQVIRQLSQYPPPPICPVSHTEAQPQVPGVASPSAGDTPPLESVVNSHVSHSVGQDRGDQAGSQCPDYPSSRGAPAIGSLLRVRHSAAVRRTLPLSFSLTPPADQLWLPQVSAKPHALTPLSPSLHIKTVCEGAPPALSEGHPYIKTPHLYAAEIQALSSQGIPANVTEPLGLRRLTPSNKAEAEGEPEMTSAHVFDKVRNVVENLAPATPAAMSPEGRDMFNTNTYAAMRPGQYTSLRRKNTRGPRTPGSNPIGAGGNTRQEL</sequence>
<reference evidence="2 3" key="1">
    <citation type="journal article" date="2018" name="PLoS ONE">
        <title>The draft genome of Kipferlia bialata reveals reductive genome evolution in fornicate parasites.</title>
        <authorList>
            <person name="Tanifuji G."/>
            <person name="Takabayashi S."/>
            <person name="Kume K."/>
            <person name="Takagi M."/>
            <person name="Nakayama T."/>
            <person name="Kamikawa R."/>
            <person name="Inagaki Y."/>
            <person name="Hashimoto T."/>
        </authorList>
    </citation>
    <scope>NUCLEOTIDE SEQUENCE [LARGE SCALE GENOMIC DNA]</scope>
    <source>
        <strain evidence="2">NY0173</strain>
    </source>
</reference>
<proteinExistence type="predicted"/>
<feature type="region of interest" description="Disordered" evidence="1">
    <location>
        <begin position="337"/>
        <end position="372"/>
    </location>
</feature>
<protein>
    <submittedName>
        <fullName evidence="2">Uncharacterized protein</fullName>
    </submittedName>
</protein>